<keyword evidence="1" id="KW-1133">Transmembrane helix</keyword>
<evidence type="ECO:0000313" key="2">
    <source>
        <dbReference type="EMBL" id="OGG04910.1"/>
    </source>
</evidence>
<evidence type="ECO:0000256" key="1">
    <source>
        <dbReference type="SAM" id="Phobius"/>
    </source>
</evidence>
<organism evidence="2 3">
    <name type="scientific">Candidatus Gottesmanbacteria bacterium RBG_16_52_11</name>
    <dbReference type="NCBI Taxonomy" id="1798374"/>
    <lineage>
        <taxon>Bacteria</taxon>
        <taxon>Candidatus Gottesmaniibacteriota</taxon>
    </lineage>
</organism>
<keyword evidence="1" id="KW-0472">Membrane</keyword>
<keyword evidence="1" id="KW-0812">Transmembrane</keyword>
<evidence type="ECO:0000313" key="3">
    <source>
        <dbReference type="Proteomes" id="UP000178448"/>
    </source>
</evidence>
<evidence type="ECO:0008006" key="4">
    <source>
        <dbReference type="Google" id="ProtNLM"/>
    </source>
</evidence>
<proteinExistence type="predicted"/>
<dbReference type="Proteomes" id="UP000178448">
    <property type="component" value="Unassembled WGS sequence"/>
</dbReference>
<comment type="caution">
    <text evidence="2">The sequence shown here is derived from an EMBL/GenBank/DDBJ whole genome shotgun (WGS) entry which is preliminary data.</text>
</comment>
<sequence>MFRHIDPAPVDRPDWYNMVMKFSRILNVIFALCLFLGAAGYYFWQRGRETLPPPADNGSTVTPSVQPYRNGSYGYGIMVPASWRQSEPVPEFPGRTVFQAPDGSTFEITVTEGSFISPEQFLLDSDRISRTAYEGQPAKRILNSEATVAGGLKTVRRDEEWLAAGLTVKAAYIVRDSLVYTIVALPAADRTQAAESETGKYFSDILSGVTFTDISPP</sequence>
<dbReference type="AlphaFoldDB" id="A0A1F5YXI1"/>
<gene>
    <name evidence="2" type="ORF">A2Z33_06445</name>
</gene>
<accession>A0A1F5YXI1</accession>
<name>A0A1F5YXI1_9BACT</name>
<dbReference type="EMBL" id="MFJD01000001">
    <property type="protein sequence ID" value="OGG04910.1"/>
    <property type="molecule type" value="Genomic_DNA"/>
</dbReference>
<dbReference type="STRING" id="1798374.A2Z33_06445"/>
<feature type="transmembrane region" description="Helical" evidence="1">
    <location>
        <begin position="25"/>
        <end position="44"/>
    </location>
</feature>
<reference evidence="2 3" key="1">
    <citation type="journal article" date="2016" name="Nat. Commun.">
        <title>Thousands of microbial genomes shed light on interconnected biogeochemical processes in an aquifer system.</title>
        <authorList>
            <person name="Anantharaman K."/>
            <person name="Brown C.T."/>
            <person name="Hug L.A."/>
            <person name="Sharon I."/>
            <person name="Castelle C.J."/>
            <person name="Probst A.J."/>
            <person name="Thomas B.C."/>
            <person name="Singh A."/>
            <person name="Wilkins M.J."/>
            <person name="Karaoz U."/>
            <person name="Brodie E.L."/>
            <person name="Williams K.H."/>
            <person name="Hubbard S.S."/>
            <person name="Banfield J.F."/>
        </authorList>
    </citation>
    <scope>NUCLEOTIDE SEQUENCE [LARGE SCALE GENOMIC DNA]</scope>
</reference>
<protein>
    <recommendedName>
        <fullName evidence="4">PsbP C-terminal domain-containing protein</fullName>
    </recommendedName>
</protein>